<name>A0A7J9KBJ6_9ROSI</name>
<protein>
    <submittedName>
        <fullName evidence="1">Uncharacterized protein</fullName>
    </submittedName>
</protein>
<evidence type="ECO:0000313" key="2">
    <source>
        <dbReference type="Proteomes" id="UP000593575"/>
    </source>
</evidence>
<evidence type="ECO:0000313" key="1">
    <source>
        <dbReference type="EMBL" id="MBA0843649.1"/>
    </source>
</evidence>
<gene>
    <name evidence="1" type="ORF">Goarm_000818</name>
</gene>
<dbReference type="EMBL" id="JABFAE010000013">
    <property type="protein sequence ID" value="MBA0843649.1"/>
    <property type="molecule type" value="Genomic_DNA"/>
</dbReference>
<sequence>EFIGEVSAIRRAIRESIQSQHEWYRREEFRRSTSGWNNIYEERRSSHGLARKYH</sequence>
<keyword evidence="2" id="KW-1185">Reference proteome</keyword>
<reference evidence="1 2" key="1">
    <citation type="journal article" date="2019" name="Genome Biol. Evol.">
        <title>Insights into the evolution of the New World diploid cottons (Gossypium, subgenus Houzingenia) based on genome sequencing.</title>
        <authorList>
            <person name="Grover C.E."/>
            <person name="Arick M.A. 2nd"/>
            <person name="Thrash A."/>
            <person name="Conover J.L."/>
            <person name="Sanders W.S."/>
            <person name="Peterson D.G."/>
            <person name="Frelichowski J.E."/>
            <person name="Scheffler J.A."/>
            <person name="Scheffler B.E."/>
            <person name="Wendel J.F."/>
        </authorList>
    </citation>
    <scope>NUCLEOTIDE SEQUENCE [LARGE SCALE GENOMIC DNA]</scope>
    <source>
        <strain evidence="1">6</strain>
        <tissue evidence="1">Leaf</tissue>
    </source>
</reference>
<proteinExistence type="predicted"/>
<accession>A0A7J9KBJ6</accession>
<feature type="non-terminal residue" evidence="1">
    <location>
        <position position="1"/>
    </location>
</feature>
<dbReference type="Proteomes" id="UP000593575">
    <property type="component" value="Unassembled WGS sequence"/>
</dbReference>
<organism evidence="1 2">
    <name type="scientific">Gossypium armourianum</name>
    <dbReference type="NCBI Taxonomy" id="34283"/>
    <lineage>
        <taxon>Eukaryota</taxon>
        <taxon>Viridiplantae</taxon>
        <taxon>Streptophyta</taxon>
        <taxon>Embryophyta</taxon>
        <taxon>Tracheophyta</taxon>
        <taxon>Spermatophyta</taxon>
        <taxon>Magnoliopsida</taxon>
        <taxon>eudicotyledons</taxon>
        <taxon>Gunneridae</taxon>
        <taxon>Pentapetalae</taxon>
        <taxon>rosids</taxon>
        <taxon>malvids</taxon>
        <taxon>Malvales</taxon>
        <taxon>Malvaceae</taxon>
        <taxon>Malvoideae</taxon>
        <taxon>Gossypium</taxon>
    </lineage>
</organism>
<comment type="caution">
    <text evidence="1">The sequence shown here is derived from an EMBL/GenBank/DDBJ whole genome shotgun (WGS) entry which is preliminary data.</text>
</comment>
<dbReference type="AlphaFoldDB" id="A0A7J9KBJ6"/>